<dbReference type="InterPro" id="IPR014716">
    <property type="entry name" value="Fibrinogen_a/b/g_C_1"/>
</dbReference>
<dbReference type="InterPro" id="IPR002181">
    <property type="entry name" value="Fibrinogen_a/b/g_C_dom"/>
</dbReference>
<feature type="signal peptide" evidence="2">
    <location>
        <begin position="1"/>
        <end position="26"/>
    </location>
</feature>
<dbReference type="GO" id="GO:0005615">
    <property type="term" value="C:extracellular space"/>
    <property type="evidence" value="ECO:0007669"/>
    <property type="project" value="TreeGrafter"/>
</dbReference>
<dbReference type="PROSITE" id="PS00514">
    <property type="entry name" value="FIBRINOGEN_C_1"/>
    <property type="match status" value="1"/>
</dbReference>
<dbReference type="InterPro" id="IPR020837">
    <property type="entry name" value="Fibrinogen_CS"/>
</dbReference>
<dbReference type="CDD" id="cd00087">
    <property type="entry name" value="FReD"/>
    <property type="match status" value="1"/>
</dbReference>
<organism evidence="4 5">
    <name type="scientific">Potamilus streckersoni</name>
    <dbReference type="NCBI Taxonomy" id="2493646"/>
    <lineage>
        <taxon>Eukaryota</taxon>
        <taxon>Metazoa</taxon>
        <taxon>Spiralia</taxon>
        <taxon>Lophotrochozoa</taxon>
        <taxon>Mollusca</taxon>
        <taxon>Bivalvia</taxon>
        <taxon>Autobranchia</taxon>
        <taxon>Heteroconchia</taxon>
        <taxon>Palaeoheterodonta</taxon>
        <taxon>Unionida</taxon>
        <taxon>Unionoidea</taxon>
        <taxon>Unionidae</taxon>
        <taxon>Ambleminae</taxon>
        <taxon>Lampsilini</taxon>
        <taxon>Potamilus</taxon>
    </lineage>
</organism>
<sequence>MFFTMAMVRLLFAILTIAEFITSGHSQCPCHCSCNCYFHQPITSCGKEVSSACQNDYFGKPRDCQDIYQMGFTKTGGYIIYPKGHPNGIYVRCDMHTAGGGWTVIQRRVNGDVDFFREWVDYKEGFGDPNGNLWLGSDIIHDLTADSDYHLHINLAVSETNVSFAVYDTFSVGDESSGYILFLKSYSGTAGNSLAWHSGMKFTTKDRDNDKDNSSNCANAYKGGWWYNACHYSNLNGIYGSTTYGEGINWYAFAGYHTSMKYADMKIRRKIAH</sequence>
<dbReference type="Pfam" id="PF00147">
    <property type="entry name" value="Fibrinogen_C"/>
    <property type="match status" value="1"/>
</dbReference>
<dbReference type="AlphaFoldDB" id="A0AAE0SI92"/>
<reference evidence="4" key="1">
    <citation type="journal article" date="2021" name="Genome Biol. Evol.">
        <title>A High-Quality Reference Genome for a Parasitic Bivalve with Doubly Uniparental Inheritance (Bivalvia: Unionida).</title>
        <authorList>
            <person name="Smith C.H."/>
        </authorList>
    </citation>
    <scope>NUCLEOTIDE SEQUENCE</scope>
    <source>
        <strain evidence="4">CHS0354</strain>
    </source>
</reference>
<keyword evidence="5" id="KW-1185">Reference proteome</keyword>
<comment type="caution">
    <text evidence="4">The sequence shown here is derived from an EMBL/GenBank/DDBJ whole genome shotgun (WGS) entry which is preliminary data.</text>
</comment>
<evidence type="ECO:0000259" key="3">
    <source>
        <dbReference type="PROSITE" id="PS51406"/>
    </source>
</evidence>
<dbReference type="SMART" id="SM00186">
    <property type="entry name" value="FBG"/>
    <property type="match status" value="1"/>
</dbReference>
<dbReference type="InterPro" id="IPR050373">
    <property type="entry name" value="Fibrinogen_C-term_domain"/>
</dbReference>
<accession>A0AAE0SI92</accession>
<keyword evidence="1" id="KW-1015">Disulfide bond</keyword>
<proteinExistence type="predicted"/>
<dbReference type="SUPFAM" id="SSF56496">
    <property type="entry name" value="Fibrinogen C-terminal domain-like"/>
    <property type="match status" value="1"/>
</dbReference>
<feature type="domain" description="Fibrinogen C-terminal" evidence="3">
    <location>
        <begin position="55"/>
        <end position="271"/>
    </location>
</feature>
<feature type="chain" id="PRO_5042292894" description="Fibrinogen C-terminal domain-containing protein" evidence="2">
    <location>
        <begin position="27"/>
        <end position="273"/>
    </location>
</feature>
<evidence type="ECO:0000256" key="2">
    <source>
        <dbReference type="SAM" id="SignalP"/>
    </source>
</evidence>
<evidence type="ECO:0000313" key="4">
    <source>
        <dbReference type="EMBL" id="KAK3592491.1"/>
    </source>
</evidence>
<evidence type="ECO:0000313" key="5">
    <source>
        <dbReference type="Proteomes" id="UP001195483"/>
    </source>
</evidence>
<dbReference type="Proteomes" id="UP001195483">
    <property type="component" value="Unassembled WGS sequence"/>
</dbReference>
<dbReference type="NCBIfam" id="NF040941">
    <property type="entry name" value="GGGWT_bact"/>
    <property type="match status" value="1"/>
</dbReference>
<keyword evidence="2" id="KW-0732">Signal</keyword>
<dbReference type="FunFam" id="3.90.215.10:FF:000001">
    <property type="entry name" value="Tenascin isoform 1"/>
    <property type="match status" value="1"/>
</dbReference>
<protein>
    <recommendedName>
        <fullName evidence="3">Fibrinogen C-terminal domain-containing protein</fullName>
    </recommendedName>
</protein>
<reference evidence="4" key="2">
    <citation type="journal article" date="2021" name="Genome Biol. Evol.">
        <title>Developing a high-quality reference genome for a parasitic bivalve with doubly uniparental inheritance (Bivalvia: Unionida).</title>
        <authorList>
            <person name="Smith C.H."/>
        </authorList>
    </citation>
    <scope>NUCLEOTIDE SEQUENCE</scope>
    <source>
        <strain evidence="4">CHS0354</strain>
        <tissue evidence="4">Mantle</tissue>
    </source>
</reference>
<gene>
    <name evidence="4" type="ORF">CHS0354_014991</name>
</gene>
<evidence type="ECO:0000256" key="1">
    <source>
        <dbReference type="ARBA" id="ARBA00023157"/>
    </source>
</evidence>
<name>A0AAE0SI92_9BIVA</name>
<dbReference type="PROSITE" id="PS51406">
    <property type="entry name" value="FIBRINOGEN_C_2"/>
    <property type="match status" value="1"/>
</dbReference>
<dbReference type="InterPro" id="IPR036056">
    <property type="entry name" value="Fibrinogen-like_C"/>
</dbReference>
<dbReference type="EMBL" id="JAEAOA010000931">
    <property type="protein sequence ID" value="KAK3592491.1"/>
    <property type="molecule type" value="Genomic_DNA"/>
</dbReference>
<dbReference type="Gene3D" id="3.90.215.10">
    <property type="entry name" value="Gamma Fibrinogen, chain A, domain 1"/>
    <property type="match status" value="1"/>
</dbReference>
<reference evidence="4" key="3">
    <citation type="submission" date="2023-05" db="EMBL/GenBank/DDBJ databases">
        <authorList>
            <person name="Smith C.H."/>
        </authorList>
    </citation>
    <scope>NUCLEOTIDE SEQUENCE</scope>
    <source>
        <strain evidence="4">CHS0354</strain>
        <tissue evidence="4">Mantle</tissue>
    </source>
</reference>
<dbReference type="PANTHER" id="PTHR19143">
    <property type="entry name" value="FIBRINOGEN/TENASCIN/ANGIOPOEITIN"/>
    <property type="match status" value="1"/>
</dbReference>